<dbReference type="Proteomes" id="UP001552299">
    <property type="component" value="Unassembled WGS sequence"/>
</dbReference>
<reference evidence="2 3" key="1">
    <citation type="journal article" date="2024" name="Plant Biotechnol. J.">
        <title>Dendrobium thyrsiflorum genome and its molecular insights into genes involved in important horticultural traits.</title>
        <authorList>
            <person name="Chen B."/>
            <person name="Wang J.Y."/>
            <person name="Zheng P.J."/>
            <person name="Li K.L."/>
            <person name="Liang Y.M."/>
            <person name="Chen X.F."/>
            <person name="Zhang C."/>
            <person name="Zhao X."/>
            <person name="He X."/>
            <person name="Zhang G.Q."/>
            <person name="Liu Z.J."/>
            <person name="Xu Q."/>
        </authorList>
    </citation>
    <scope>NUCLEOTIDE SEQUENCE [LARGE SCALE GENOMIC DNA]</scope>
    <source>
        <strain evidence="2">GZMU011</strain>
    </source>
</reference>
<keyword evidence="3" id="KW-1185">Reference proteome</keyword>
<organism evidence="2 3">
    <name type="scientific">Dendrobium thyrsiflorum</name>
    <name type="common">Pinecone-like raceme dendrobium</name>
    <name type="synonym">Orchid</name>
    <dbReference type="NCBI Taxonomy" id="117978"/>
    <lineage>
        <taxon>Eukaryota</taxon>
        <taxon>Viridiplantae</taxon>
        <taxon>Streptophyta</taxon>
        <taxon>Embryophyta</taxon>
        <taxon>Tracheophyta</taxon>
        <taxon>Spermatophyta</taxon>
        <taxon>Magnoliopsida</taxon>
        <taxon>Liliopsida</taxon>
        <taxon>Asparagales</taxon>
        <taxon>Orchidaceae</taxon>
        <taxon>Epidendroideae</taxon>
        <taxon>Malaxideae</taxon>
        <taxon>Dendrobiinae</taxon>
        <taxon>Dendrobium</taxon>
    </lineage>
</organism>
<protein>
    <submittedName>
        <fullName evidence="2">Uncharacterized protein</fullName>
    </submittedName>
</protein>
<accession>A0ABD0VHU2</accession>
<gene>
    <name evidence="2" type="ORF">M5K25_005388</name>
</gene>
<feature type="region of interest" description="Disordered" evidence="1">
    <location>
        <begin position="149"/>
        <end position="193"/>
    </location>
</feature>
<evidence type="ECO:0000313" key="2">
    <source>
        <dbReference type="EMBL" id="KAL0924550.1"/>
    </source>
</evidence>
<evidence type="ECO:0000313" key="3">
    <source>
        <dbReference type="Proteomes" id="UP001552299"/>
    </source>
</evidence>
<proteinExistence type="predicted"/>
<evidence type="ECO:0000256" key="1">
    <source>
        <dbReference type="SAM" id="MobiDB-lite"/>
    </source>
</evidence>
<comment type="caution">
    <text evidence="2">The sequence shown here is derived from an EMBL/GenBank/DDBJ whole genome shotgun (WGS) entry which is preliminary data.</text>
</comment>
<name>A0ABD0VHU2_DENTH</name>
<dbReference type="AlphaFoldDB" id="A0ABD0VHU2"/>
<dbReference type="EMBL" id="JANQDX010000005">
    <property type="protein sequence ID" value="KAL0924550.1"/>
    <property type="molecule type" value="Genomic_DNA"/>
</dbReference>
<sequence length="317" mass="34330">MISVEHCQSVIIRSAAMLSIIAPQHQIQALQSQILYFQAPHISSPRSAPKRNTTSLCPNSAPQHWSLEKMSDDPYNTIAFKLLEHYNAEIANARSHVDPAKRLIISIISRASHDVTLSSATVLEPVPILLINVKKSPCPCPVAVFTSPTLPYTRPPPPRPSSDSPLAPPSNLQPTINLRCSSPPPQPPHLLRAADPCLPSKSPAFVMSRPPSTSTSKYRLLATSLSMPVSSSFAAARIRSSPSQHISSARSASHPASRKGYHLPDLARKYYPVIHFVSASLPWAICPSPCIPWSRASENALPVGDFGVRSPQGGSYV</sequence>